<dbReference type="Gene3D" id="2.60.40.150">
    <property type="entry name" value="C2 domain"/>
    <property type="match status" value="2"/>
</dbReference>
<dbReference type="AlphaFoldDB" id="R4UV46"/>
<sequence length="294" mass="33508">MGKSFHLRMWKVNLRICKGEDLPVMDVRTSDPYIVIQYQGKSFATTIKKSTLSPEWNENFSFQAEPPVYGNLYFTMYDKDAVKDDIMGNAFIPLHIVQPLKLHEIYLNLKSSDKSQFGGRVLVQLEVVPDGNQAFSSPPPEQKSGALFVKVNKAFGIPKTDLVGKTDPYVVLTLSTHDNNNKAKIKAEEKKKEKFKTGTNVFKTKTIQENDEPVWNEKFKLEFQPKQYFRFLVYDEDVKFDDLVGFVSFPVSLLQEHLILTASFQIVTIPGIKDGESHLNVTLYVGDTVDQPPF</sequence>
<feature type="domain" description="C2" evidence="3">
    <location>
        <begin position="1"/>
        <end position="107"/>
    </location>
</feature>
<dbReference type="InterPro" id="IPR000008">
    <property type="entry name" value="C2_dom"/>
</dbReference>
<dbReference type="CDD" id="cd00030">
    <property type="entry name" value="C2"/>
    <property type="match status" value="2"/>
</dbReference>
<dbReference type="PROSITE" id="PS50004">
    <property type="entry name" value="C2"/>
    <property type="match status" value="2"/>
</dbReference>
<keyword evidence="2" id="KW-0106">Calcium</keyword>
<dbReference type="EMBL" id="KC632297">
    <property type="protein sequence ID" value="AGM32111.1"/>
    <property type="molecule type" value="mRNA"/>
</dbReference>
<protein>
    <submittedName>
        <fullName evidence="4">C2 domain-containing protein</fullName>
    </submittedName>
</protein>
<evidence type="ECO:0000313" key="4">
    <source>
        <dbReference type="EMBL" id="AGM32111.1"/>
    </source>
</evidence>
<dbReference type="SMART" id="SM00239">
    <property type="entry name" value="C2"/>
    <property type="match status" value="2"/>
</dbReference>
<evidence type="ECO:0000256" key="1">
    <source>
        <dbReference type="ARBA" id="ARBA00022723"/>
    </source>
</evidence>
<evidence type="ECO:0000259" key="3">
    <source>
        <dbReference type="PROSITE" id="PS50004"/>
    </source>
</evidence>
<dbReference type="InterPro" id="IPR035892">
    <property type="entry name" value="C2_domain_sf"/>
</dbReference>
<name>R4UV46_COPFO</name>
<dbReference type="PANTHER" id="PTHR45911">
    <property type="entry name" value="C2 DOMAIN-CONTAINING PROTEIN"/>
    <property type="match status" value="1"/>
</dbReference>
<dbReference type="SUPFAM" id="SSF49562">
    <property type="entry name" value="C2 domain (Calcium/lipid-binding domain, CaLB)"/>
    <property type="match status" value="2"/>
</dbReference>
<dbReference type="PANTHER" id="PTHR45911:SF4">
    <property type="entry name" value="MULTIPLE C2 AND TRANSMEMBRANE DOMAIN-CONTAINING PROTEIN"/>
    <property type="match status" value="1"/>
</dbReference>
<dbReference type="GO" id="GO:0016020">
    <property type="term" value="C:membrane"/>
    <property type="evidence" value="ECO:0007669"/>
    <property type="project" value="TreeGrafter"/>
</dbReference>
<keyword evidence="1" id="KW-0479">Metal-binding</keyword>
<dbReference type="GO" id="GO:0005509">
    <property type="term" value="F:calcium ion binding"/>
    <property type="evidence" value="ECO:0007669"/>
    <property type="project" value="TreeGrafter"/>
</dbReference>
<feature type="domain" description="C2" evidence="3">
    <location>
        <begin position="129"/>
        <end position="264"/>
    </location>
</feature>
<dbReference type="Pfam" id="PF00168">
    <property type="entry name" value="C2"/>
    <property type="match status" value="2"/>
</dbReference>
<accession>R4UV46</accession>
<proteinExistence type="evidence at transcript level"/>
<evidence type="ECO:0000256" key="2">
    <source>
        <dbReference type="ARBA" id="ARBA00022837"/>
    </source>
</evidence>
<reference evidence="4" key="1">
    <citation type="submission" date="2013-02" db="EMBL/GenBank/DDBJ databases">
        <title>Immune-Related transcriptome of Coptotermes formosanus Shiraki workers: the defense mechanism.</title>
        <authorList>
            <person name="Hussain A."/>
            <person name="Li Y.F."/>
            <person name="Wen S.Y."/>
        </authorList>
    </citation>
    <scope>NUCLEOTIDE SEQUENCE</scope>
</reference>
<organism evidence="4">
    <name type="scientific">Coptotermes formosanus</name>
    <name type="common">Formosan subterranean termite</name>
    <dbReference type="NCBI Taxonomy" id="36987"/>
    <lineage>
        <taxon>Eukaryota</taxon>
        <taxon>Metazoa</taxon>
        <taxon>Ecdysozoa</taxon>
        <taxon>Arthropoda</taxon>
        <taxon>Hexapoda</taxon>
        <taxon>Insecta</taxon>
        <taxon>Pterygota</taxon>
        <taxon>Neoptera</taxon>
        <taxon>Polyneoptera</taxon>
        <taxon>Dictyoptera</taxon>
        <taxon>Blattodea</taxon>
        <taxon>Blattoidea</taxon>
        <taxon>Termitoidae</taxon>
        <taxon>Rhinotermitidae</taxon>
        <taxon>Coptotermes</taxon>
    </lineage>
</organism>